<sequence length="508" mass="56604">MTTIRPYKSASLIYKRNRRLCLDTISSPSSHRRDGTPNRYPITRIVIPNLTSTVVANGSQQSLTGSDLTQGIPYDGKEEENFDRDVDAESISSPRTQHHESLEKVTGRYAGISHLKIMHELDQPVSLTLVHGLEFNNHAGVSQHSIAPSYLPNPGYSHYLVNDLDRAAMLEYNILICESIMKNAGQQFPKKSLRPDGSLDVENVPFQTLQMLSNFLQDRYLELLEPRQNYGQAIQFFYHANKQLKATLALFQAWLPSTSRSSLSYPTIHPTLSIHEGFYLMPTNLSQEIEPNYTSGHSEHVLVYQNASGLPYGSSNRRLNKHSTNYVDSLLPVSSVNLDVVNGQMGSFDRPANYHSNTHASGNRTSAAESLNGTCPVQNMACIPGKIGATCISKFKELYKCLGRFFLPPSYPGREAEPRDHANDLPKNYPGSEFSSPVHASSYLDESKAAARHFNAGRATVVSVANPPAEPHFFKNGKVTYSRGGTNTSIVDCFKIPFRNYNPDLLYQ</sequence>
<reference evidence="2 3" key="1">
    <citation type="journal article" name="Sci. Rep.">
        <title>Telomere-to-telomere assembled and centromere annotated genomes of the two main subspecies of the button mushroom Agaricus bisporus reveal especially polymorphic chromosome ends.</title>
        <authorList>
            <person name="Sonnenberg A.S.M."/>
            <person name="Sedaghat-Telgerd N."/>
            <person name="Lavrijssen B."/>
            <person name="Ohm R.A."/>
            <person name="Hendrickx P.M."/>
            <person name="Scholtmeijer K."/>
            <person name="Baars J.J.P."/>
            <person name="van Peer A."/>
        </authorList>
    </citation>
    <scope>NUCLEOTIDE SEQUENCE [LARGE SCALE GENOMIC DNA]</scope>
    <source>
        <strain evidence="2 3">H119_p4</strain>
    </source>
</reference>
<dbReference type="AlphaFoldDB" id="A0A8H7F9E2"/>
<organism evidence="2 3">
    <name type="scientific">Agaricus bisporus var. burnettii</name>
    <dbReference type="NCBI Taxonomy" id="192524"/>
    <lineage>
        <taxon>Eukaryota</taxon>
        <taxon>Fungi</taxon>
        <taxon>Dikarya</taxon>
        <taxon>Basidiomycota</taxon>
        <taxon>Agaricomycotina</taxon>
        <taxon>Agaricomycetes</taxon>
        <taxon>Agaricomycetidae</taxon>
        <taxon>Agaricales</taxon>
        <taxon>Agaricineae</taxon>
        <taxon>Agaricaceae</taxon>
        <taxon>Agaricus</taxon>
    </lineage>
</organism>
<accession>A0A8H7F9E2</accession>
<feature type="region of interest" description="Disordered" evidence="1">
    <location>
        <begin position="61"/>
        <end position="81"/>
    </location>
</feature>
<evidence type="ECO:0000313" key="3">
    <source>
        <dbReference type="Proteomes" id="UP000629468"/>
    </source>
</evidence>
<dbReference type="EMBL" id="JABXXO010000003">
    <property type="protein sequence ID" value="KAF7783178.1"/>
    <property type="molecule type" value="Genomic_DNA"/>
</dbReference>
<gene>
    <name evidence="2" type="ORF">Agabi119p4_2554</name>
</gene>
<evidence type="ECO:0000313" key="2">
    <source>
        <dbReference type="EMBL" id="KAF7783178.1"/>
    </source>
</evidence>
<evidence type="ECO:0000256" key="1">
    <source>
        <dbReference type="SAM" id="MobiDB-lite"/>
    </source>
</evidence>
<name>A0A8H7F9E2_AGABI</name>
<dbReference type="Proteomes" id="UP000629468">
    <property type="component" value="Unassembled WGS sequence"/>
</dbReference>
<comment type="caution">
    <text evidence="2">The sequence shown here is derived from an EMBL/GenBank/DDBJ whole genome shotgun (WGS) entry which is preliminary data.</text>
</comment>
<protein>
    <submittedName>
        <fullName evidence="2">Uncharacterized protein</fullName>
    </submittedName>
</protein>
<proteinExistence type="predicted"/>